<dbReference type="InterPro" id="IPR019734">
    <property type="entry name" value="TPR_rpt"/>
</dbReference>
<evidence type="ECO:0000256" key="3">
    <source>
        <dbReference type="SAM" id="MobiDB-lite"/>
    </source>
</evidence>
<sequence length="144" mass="16233">MLRFTALNEDSDDESEDEEIQESTKEAQEAELFDLYNKALVQQRAGKHDEAQQIYEELLKTTLLAKSSSRTSETKEGLVHPGVVLQYSALKNLAGLAAEKKDYNTAMEYYIKAVDIDCSDVSIWYKMGKLALQVTPTTISQTFI</sequence>
<dbReference type="SUPFAM" id="SSF48452">
    <property type="entry name" value="TPR-like"/>
    <property type="match status" value="1"/>
</dbReference>
<feature type="compositionally biased region" description="Acidic residues" evidence="3">
    <location>
        <begin position="9"/>
        <end position="21"/>
    </location>
</feature>
<dbReference type="Proteomes" id="UP000694865">
    <property type="component" value="Unplaced"/>
</dbReference>
<protein>
    <submittedName>
        <fullName evidence="5">Calcineurin-binding protein cabin-1-like</fullName>
    </submittedName>
</protein>
<dbReference type="InterPro" id="IPR033053">
    <property type="entry name" value="Hir3/CABIN1"/>
</dbReference>
<dbReference type="PANTHER" id="PTHR15502:SF7">
    <property type="entry name" value="CALCINEURIN-BINDING PROTEIN CABIN-1"/>
    <property type="match status" value="1"/>
</dbReference>
<evidence type="ECO:0000313" key="4">
    <source>
        <dbReference type="Proteomes" id="UP000694865"/>
    </source>
</evidence>
<dbReference type="PANTHER" id="PTHR15502">
    <property type="entry name" value="CALCINEURIN-BINDING PROTEIN CABIN 1-RELATED"/>
    <property type="match status" value="1"/>
</dbReference>
<name>A0ABM0M284_SACKO</name>
<reference evidence="5" key="1">
    <citation type="submission" date="2025-08" db="UniProtKB">
        <authorList>
            <consortium name="RefSeq"/>
        </authorList>
    </citation>
    <scope>IDENTIFICATION</scope>
    <source>
        <tissue evidence="5">Testes</tissue>
    </source>
</reference>
<proteinExistence type="predicted"/>
<dbReference type="InterPro" id="IPR011990">
    <property type="entry name" value="TPR-like_helical_dom_sf"/>
</dbReference>
<gene>
    <name evidence="5" type="primary">LOC102801230</name>
</gene>
<organism evidence="4 5">
    <name type="scientific">Saccoglossus kowalevskii</name>
    <name type="common">Acorn worm</name>
    <dbReference type="NCBI Taxonomy" id="10224"/>
    <lineage>
        <taxon>Eukaryota</taxon>
        <taxon>Metazoa</taxon>
        <taxon>Hemichordata</taxon>
        <taxon>Enteropneusta</taxon>
        <taxon>Harrimaniidae</taxon>
        <taxon>Saccoglossus</taxon>
    </lineage>
</organism>
<dbReference type="RefSeq" id="XP_006814125.1">
    <property type="nucleotide sequence ID" value="XM_006814062.1"/>
</dbReference>
<feature type="region of interest" description="Disordered" evidence="3">
    <location>
        <begin position="1"/>
        <end position="26"/>
    </location>
</feature>
<evidence type="ECO:0000256" key="1">
    <source>
        <dbReference type="ARBA" id="ARBA00004123"/>
    </source>
</evidence>
<keyword evidence="4" id="KW-1185">Reference proteome</keyword>
<dbReference type="Pfam" id="PF13181">
    <property type="entry name" value="TPR_8"/>
    <property type="match status" value="2"/>
</dbReference>
<accession>A0ABM0M284</accession>
<dbReference type="Gene3D" id="1.25.40.10">
    <property type="entry name" value="Tetratricopeptide repeat domain"/>
    <property type="match status" value="1"/>
</dbReference>
<dbReference type="GeneID" id="102801230"/>
<evidence type="ECO:0000256" key="2">
    <source>
        <dbReference type="ARBA" id="ARBA00023242"/>
    </source>
</evidence>
<keyword evidence="2" id="KW-0539">Nucleus</keyword>
<comment type="subcellular location">
    <subcellularLocation>
        <location evidence="1">Nucleus</location>
    </subcellularLocation>
</comment>
<evidence type="ECO:0000313" key="5">
    <source>
        <dbReference type="RefSeq" id="XP_006814125.1"/>
    </source>
</evidence>